<keyword evidence="2" id="KW-1133">Transmembrane helix</keyword>
<evidence type="ECO:0000259" key="3">
    <source>
        <dbReference type="SMART" id="SM01259"/>
    </source>
</evidence>
<dbReference type="SMART" id="SM01259">
    <property type="entry name" value="LAB_N"/>
    <property type="match status" value="2"/>
</dbReference>
<evidence type="ECO:0000313" key="5">
    <source>
        <dbReference type="Proteomes" id="UP000733611"/>
    </source>
</evidence>
<feature type="transmembrane region" description="Helical" evidence="2">
    <location>
        <begin position="157"/>
        <end position="177"/>
    </location>
</feature>
<feature type="compositionally biased region" description="Basic and acidic residues" evidence="1">
    <location>
        <begin position="250"/>
        <end position="259"/>
    </location>
</feature>
<feature type="transmembrane region" description="Helical" evidence="2">
    <location>
        <begin position="126"/>
        <end position="145"/>
    </location>
</feature>
<feature type="transmembrane region" description="Helical" evidence="2">
    <location>
        <begin position="183"/>
        <end position="201"/>
    </location>
</feature>
<accession>A0A948WYE2</accession>
<evidence type="ECO:0000256" key="1">
    <source>
        <dbReference type="SAM" id="MobiDB-lite"/>
    </source>
</evidence>
<dbReference type="Proteomes" id="UP000733611">
    <property type="component" value="Unassembled WGS sequence"/>
</dbReference>
<reference evidence="4" key="2">
    <citation type="submission" date="2021-04" db="EMBL/GenBank/DDBJ databases">
        <authorList>
            <person name="Gilroy R."/>
        </authorList>
    </citation>
    <scope>NUCLEOTIDE SEQUENCE</scope>
    <source>
        <strain evidence="4">378</strain>
    </source>
</reference>
<dbReference type="EMBL" id="JAHLFE010000017">
    <property type="protein sequence ID" value="MBU3843447.1"/>
    <property type="molecule type" value="Genomic_DNA"/>
</dbReference>
<feature type="compositionally biased region" description="Low complexity" evidence="1">
    <location>
        <begin position="223"/>
        <end position="233"/>
    </location>
</feature>
<dbReference type="GO" id="GO:0008915">
    <property type="term" value="F:lipid-A-disaccharide synthase activity"/>
    <property type="evidence" value="ECO:0007669"/>
    <property type="project" value="InterPro"/>
</dbReference>
<organism evidence="4 5">
    <name type="scientific">Candidatus Anaerobiospirillum pullicola</name>
    <dbReference type="NCBI Taxonomy" id="2838451"/>
    <lineage>
        <taxon>Bacteria</taxon>
        <taxon>Pseudomonadati</taxon>
        <taxon>Pseudomonadota</taxon>
        <taxon>Gammaproteobacteria</taxon>
        <taxon>Aeromonadales</taxon>
        <taxon>Succinivibrionaceae</taxon>
        <taxon>Anaerobiospirillum</taxon>
    </lineage>
</organism>
<evidence type="ECO:0000256" key="2">
    <source>
        <dbReference type="SAM" id="Phobius"/>
    </source>
</evidence>
<keyword evidence="2" id="KW-0472">Membrane</keyword>
<keyword evidence="2" id="KW-0812">Transmembrane</keyword>
<dbReference type="InterPro" id="IPR011499">
    <property type="entry name" value="Lipid_A_biosynth_N"/>
</dbReference>
<feature type="domain" description="Lipid A biosynthesis N-terminal" evidence="3">
    <location>
        <begin position="131"/>
        <end position="202"/>
    </location>
</feature>
<feature type="transmembrane region" description="Helical" evidence="2">
    <location>
        <begin position="6"/>
        <end position="28"/>
    </location>
</feature>
<feature type="region of interest" description="Disordered" evidence="1">
    <location>
        <begin position="223"/>
        <end position="259"/>
    </location>
</feature>
<feature type="domain" description="Lipid A biosynthesis N-terminal" evidence="3">
    <location>
        <begin position="10"/>
        <end position="81"/>
    </location>
</feature>
<comment type="caution">
    <text evidence="4">The sequence shown here is derived from an EMBL/GenBank/DDBJ whole genome shotgun (WGS) entry which is preliminary data.</text>
</comment>
<dbReference type="GO" id="GO:0009245">
    <property type="term" value="P:lipid A biosynthetic process"/>
    <property type="evidence" value="ECO:0007669"/>
    <property type="project" value="InterPro"/>
</dbReference>
<evidence type="ECO:0000313" key="4">
    <source>
        <dbReference type="EMBL" id="MBU3843447.1"/>
    </source>
</evidence>
<protein>
    <submittedName>
        <fullName evidence="4">Lipid-A-disaccharide synthase N-terminal domain-containing protein</fullName>
    </submittedName>
</protein>
<sequence length="259" mass="28889">MAIISWYTLIGLIAQLAFAARMLVQWIMSERARAVVNPALFWWLSLLGSLTMSFYGYLREDLAILLGQLVSFYVYVYNLKLKGQLQKLGLLGALAIIAAPLIMLLLELRDGAAFAAIFLNDEAIPYGWLAFGMAGQFLFTFRFIYQLVVSHRQQQSLLPPTFWYISLLASLMVQVYGIYRLDIVLILGQVGGLITYVRNIMLHRQSLKTKAATAAPAVTLTTNTDSTRTSATAPQALAEEPAETQLSQMESDKPEGRQL</sequence>
<feature type="transmembrane region" description="Helical" evidence="2">
    <location>
        <begin position="40"/>
        <end position="58"/>
    </location>
</feature>
<proteinExistence type="predicted"/>
<dbReference type="Pfam" id="PF07578">
    <property type="entry name" value="LAB_N"/>
    <property type="match status" value="2"/>
</dbReference>
<dbReference type="Gene3D" id="1.20.1280.290">
    <property type="match status" value="1"/>
</dbReference>
<gene>
    <name evidence="4" type="ORF">H9847_01025</name>
</gene>
<dbReference type="AlphaFoldDB" id="A0A948WYE2"/>
<name>A0A948WYE2_9GAMM</name>
<feature type="transmembrane region" description="Helical" evidence="2">
    <location>
        <begin position="88"/>
        <end position="106"/>
    </location>
</feature>
<reference evidence="4" key="1">
    <citation type="journal article" date="2021" name="PeerJ">
        <title>Extensive microbial diversity within the chicken gut microbiome revealed by metagenomics and culture.</title>
        <authorList>
            <person name="Gilroy R."/>
            <person name="Ravi A."/>
            <person name="Getino M."/>
            <person name="Pursley I."/>
            <person name="Horton D.L."/>
            <person name="Alikhan N.F."/>
            <person name="Baker D."/>
            <person name="Gharbi K."/>
            <person name="Hall N."/>
            <person name="Watson M."/>
            <person name="Adriaenssens E.M."/>
            <person name="Foster-Nyarko E."/>
            <person name="Jarju S."/>
            <person name="Secka A."/>
            <person name="Antonio M."/>
            <person name="Oren A."/>
            <person name="Chaudhuri R.R."/>
            <person name="La Ragione R."/>
            <person name="Hildebrand F."/>
            <person name="Pallen M.J."/>
        </authorList>
    </citation>
    <scope>NUCLEOTIDE SEQUENCE</scope>
    <source>
        <strain evidence="4">378</strain>
    </source>
</reference>
<feature type="transmembrane region" description="Helical" evidence="2">
    <location>
        <begin position="64"/>
        <end position="81"/>
    </location>
</feature>
<dbReference type="GO" id="GO:0016020">
    <property type="term" value="C:membrane"/>
    <property type="evidence" value="ECO:0007669"/>
    <property type="project" value="GOC"/>
</dbReference>